<keyword evidence="18" id="KW-0175">Coiled coil</keyword>
<evidence type="ECO:0000259" key="20">
    <source>
        <dbReference type="Pfam" id="PF02896"/>
    </source>
</evidence>
<protein>
    <recommendedName>
        <fullName evidence="7 17">Phosphoenolpyruvate-protein phosphotransferase</fullName>
        <ecNumber evidence="6 17">2.7.3.9</ecNumber>
    </recommendedName>
    <alternativeName>
        <fullName evidence="16 17">Phosphotransferase system, enzyme I</fullName>
    </alternativeName>
</protein>
<evidence type="ECO:0000256" key="13">
    <source>
        <dbReference type="ARBA" id="ARBA00022723"/>
    </source>
</evidence>
<evidence type="ECO:0000256" key="7">
    <source>
        <dbReference type="ARBA" id="ARBA00016544"/>
    </source>
</evidence>
<dbReference type="InterPro" id="IPR036618">
    <property type="entry name" value="PtsI_HPr-bd_sf"/>
</dbReference>
<evidence type="ECO:0000259" key="21">
    <source>
        <dbReference type="Pfam" id="PF05524"/>
    </source>
</evidence>
<dbReference type="Gene3D" id="1.10.274.10">
    <property type="entry name" value="PtsI, HPr-binding domain"/>
    <property type="match status" value="1"/>
</dbReference>
<evidence type="ECO:0000256" key="18">
    <source>
        <dbReference type="SAM" id="Coils"/>
    </source>
</evidence>
<dbReference type="Gene3D" id="3.20.20.60">
    <property type="entry name" value="Phosphoenolpyruvate-binding domains"/>
    <property type="match status" value="1"/>
</dbReference>
<dbReference type="InterPro" id="IPR000121">
    <property type="entry name" value="PEP_util_C"/>
</dbReference>
<comment type="subcellular location">
    <subcellularLocation>
        <location evidence="4 17">Cytoplasm</location>
    </subcellularLocation>
</comment>
<dbReference type="InterPro" id="IPR008279">
    <property type="entry name" value="PEP-util_enz_mobile_dom"/>
</dbReference>
<dbReference type="NCBIfam" id="TIGR01417">
    <property type="entry name" value="PTS_I_fam"/>
    <property type="match status" value="1"/>
</dbReference>
<evidence type="ECO:0000256" key="14">
    <source>
        <dbReference type="ARBA" id="ARBA00022777"/>
    </source>
</evidence>
<comment type="caution">
    <text evidence="22">The sequence shown here is derived from an EMBL/GenBank/DDBJ whole genome shotgun (WGS) entry which is preliminary data.</text>
</comment>
<keyword evidence="15 17" id="KW-0460">Magnesium</keyword>
<evidence type="ECO:0000256" key="12">
    <source>
        <dbReference type="ARBA" id="ARBA00022683"/>
    </source>
</evidence>
<dbReference type="InterPro" id="IPR023151">
    <property type="entry name" value="PEP_util_CS"/>
</dbReference>
<dbReference type="Proteomes" id="UP001165498">
    <property type="component" value="Unassembled WGS sequence"/>
</dbReference>
<accession>A0ABT1QR90</accession>
<comment type="similarity">
    <text evidence="5 17">Belongs to the PEP-utilizing enzyme family.</text>
</comment>
<keyword evidence="9 17" id="KW-0963">Cytoplasm</keyword>
<dbReference type="PANTHER" id="PTHR46244">
    <property type="entry name" value="PHOSPHOENOLPYRUVATE-PROTEIN PHOSPHOTRANSFERASE"/>
    <property type="match status" value="1"/>
</dbReference>
<organism evidence="22 23">
    <name type="scientific">Tahibacter harae</name>
    <dbReference type="NCBI Taxonomy" id="2963937"/>
    <lineage>
        <taxon>Bacteria</taxon>
        <taxon>Pseudomonadati</taxon>
        <taxon>Pseudomonadota</taxon>
        <taxon>Gammaproteobacteria</taxon>
        <taxon>Lysobacterales</taxon>
        <taxon>Rhodanobacteraceae</taxon>
        <taxon>Tahibacter</taxon>
    </lineage>
</organism>
<evidence type="ECO:0000256" key="4">
    <source>
        <dbReference type="ARBA" id="ARBA00004496"/>
    </source>
</evidence>
<evidence type="ECO:0000256" key="17">
    <source>
        <dbReference type="PIRNR" id="PIRNR000732"/>
    </source>
</evidence>
<dbReference type="InterPro" id="IPR015813">
    <property type="entry name" value="Pyrv/PenolPyrv_kinase-like_dom"/>
</dbReference>
<keyword evidence="12 17" id="KW-0598">Phosphotransferase system</keyword>
<dbReference type="Pfam" id="PF02896">
    <property type="entry name" value="PEP-utilizers_C"/>
    <property type="match status" value="1"/>
</dbReference>
<dbReference type="InterPro" id="IPR008731">
    <property type="entry name" value="PTS_EIN"/>
</dbReference>
<dbReference type="EMBL" id="JANFQO010000006">
    <property type="protein sequence ID" value="MCQ4164785.1"/>
    <property type="molecule type" value="Genomic_DNA"/>
</dbReference>
<reference evidence="22" key="1">
    <citation type="submission" date="2022-07" db="EMBL/GenBank/DDBJ databases">
        <title>Tahibacter sp., a new gammaproteobacterium isolated from the silt sample collected at pig farm.</title>
        <authorList>
            <person name="Chen H."/>
        </authorList>
    </citation>
    <scope>NUCLEOTIDE SEQUENCE</scope>
    <source>
        <strain evidence="22">P2K</strain>
    </source>
</reference>
<dbReference type="RefSeq" id="WP_255913864.1">
    <property type="nucleotide sequence ID" value="NZ_JANFQO010000006.1"/>
</dbReference>
<evidence type="ECO:0000256" key="6">
    <source>
        <dbReference type="ARBA" id="ARBA00012232"/>
    </source>
</evidence>
<dbReference type="InterPro" id="IPR040442">
    <property type="entry name" value="Pyrv_kinase-like_dom_sf"/>
</dbReference>
<dbReference type="PANTHER" id="PTHR46244:SF3">
    <property type="entry name" value="PHOSPHOENOLPYRUVATE-PROTEIN PHOSPHOTRANSFERASE"/>
    <property type="match status" value="1"/>
</dbReference>
<dbReference type="PIRSF" id="PIRSF000732">
    <property type="entry name" value="PTS_enzyme_I"/>
    <property type="match status" value="1"/>
</dbReference>
<dbReference type="GO" id="GO:0008965">
    <property type="term" value="F:phosphoenolpyruvate-protein phosphotransferase activity"/>
    <property type="evidence" value="ECO:0007669"/>
    <property type="project" value="UniProtKB-EC"/>
</dbReference>
<evidence type="ECO:0000256" key="3">
    <source>
        <dbReference type="ARBA" id="ARBA00002728"/>
    </source>
</evidence>
<keyword evidence="23" id="KW-1185">Reference proteome</keyword>
<evidence type="ECO:0000256" key="1">
    <source>
        <dbReference type="ARBA" id="ARBA00000683"/>
    </source>
</evidence>
<evidence type="ECO:0000256" key="11">
    <source>
        <dbReference type="ARBA" id="ARBA00022679"/>
    </source>
</evidence>
<keyword evidence="13 17" id="KW-0479">Metal-binding</keyword>
<dbReference type="Gene3D" id="3.50.30.10">
    <property type="entry name" value="Phosphohistidine domain"/>
    <property type="match status" value="1"/>
</dbReference>
<evidence type="ECO:0000256" key="2">
    <source>
        <dbReference type="ARBA" id="ARBA00001946"/>
    </source>
</evidence>
<keyword evidence="10 17" id="KW-0762">Sugar transport</keyword>
<feature type="domain" description="PEP-utilising enzyme C-terminal" evidence="20">
    <location>
        <begin position="257"/>
        <end position="545"/>
    </location>
</feature>
<comment type="catalytic activity">
    <reaction evidence="1 17">
        <text>L-histidyl-[protein] + phosphoenolpyruvate = N(pros)-phospho-L-histidyl-[protein] + pyruvate</text>
        <dbReference type="Rhea" id="RHEA:23880"/>
        <dbReference type="Rhea" id="RHEA-COMP:9745"/>
        <dbReference type="Rhea" id="RHEA-COMP:9746"/>
        <dbReference type="ChEBI" id="CHEBI:15361"/>
        <dbReference type="ChEBI" id="CHEBI:29979"/>
        <dbReference type="ChEBI" id="CHEBI:58702"/>
        <dbReference type="ChEBI" id="CHEBI:64837"/>
        <dbReference type="EC" id="2.7.3.9"/>
    </reaction>
</comment>
<comment type="function">
    <text evidence="3 17">General (non sugar-specific) component of the phosphoenolpyruvate-dependent sugar phosphotransferase system (sugar PTS). This major carbohydrate active-transport system catalyzes the phosphorylation of incoming sugar substrates concomitantly with their translocation across the cell membrane. Enzyme I transfers the phosphoryl group from phosphoenolpyruvate (PEP) to the phosphoryl carrier protein (HPr).</text>
</comment>
<feature type="domain" description="PEP-utilising enzyme mobile" evidence="19">
    <location>
        <begin position="160"/>
        <end position="230"/>
    </location>
</feature>
<evidence type="ECO:0000256" key="5">
    <source>
        <dbReference type="ARBA" id="ARBA00007837"/>
    </source>
</evidence>
<dbReference type="SUPFAM" id="SSF51621">
    <property type="entry name" value="Phosphoenolpyruvate/pyruvate domain"/>
    <property type="match status" value="1"/>
</dbReference>
<dbReference type="InterPro" id="IPR024692">
    <property type="entry name" value="PTS_EI"/>
</dbReference>
<dbReference type="Pfam" id="PF00391">
    <property type="entry name" value="PEP-utilizers"/>
    <property type="match status" value="1"/>
</dbReference>
<sequence length="578" mass="63197">MRIVLTGISASRGMVLGRARLVQPSQFVADDTPLEPGEIEAEASRLQQALETAQTELRAIRDKLHGALAREIGEFIDAHSMLLNDPELLTGLFDLVRRGRYRAGTALKMQRDRLAAVFEAMDDPYLRSRREDIDHVIGRVQSALARETSPAERQIAARVGAILVSDQIAPAEMTHLTEQGVLAAVCTGSSALSHSAILARSMRLPMVVGAHDALAEVHDDDLLLVDGDQGQIIVHPTAQDLARYRQRQREALREGRRLAELAHAPTRTRDDAPIRLFANAELAGDVAQARAHGADGIGLYRTEFLFLQRHHLPDEDEQFQAYRDLVLGMGGLPVTIRTLDLGADKADTTGLALTSEPNPALGMRGVRLSMKRPALFATQMRAILRASAYGPIRILVPMVTNSLEIRAARSLIQICARDLRTEGHEVADHFELGAMIEVPAAAIALPSLIRHVDFVAIGTNDLVQYTLAADRNNDALSELYDPLHPAVLQLLASIIRCGEKHAKPVSLCGEMASDARYTALLIALGLTDFSMHTGALLEVRDAVGRCDRGRLRRLAPRLLKAEDREQLTLLLARAAARA</sequence>
<evidence type="ECO:0000313" key="23">
    <source>
        <dbReference type="Proteomes" id="UP001165498"/>
    </source>
</evidence>
<dbReference type="EC" id="2.7.3.9" evidence="6 17"/>
<evidence type="ECO:0000313" key="22">
    <source>
        <dbReference type="EMBL" id="MCQ4164785.1"/>
    </source>
</evidence>
<keyword evidence="11 17" id="KW-0808">Transferase</keyword>
<evidence type="ECO:0000256" key="10">
    <source>
        <dbReference type="ARBA" id="ARBA00022597"/>
    </source>
</evidence>
<dbReference type="SUPFAM" id="SSF52009">
    <property type="entry name" value="Phosphohistidine domain"/>
    <property type="match status" value="1"/>
</dbReference>
<keyword evidence="14 17" id="KW-0418">Kinase</keyword>
<evidence type="ECO:0000256" key="8">
    <source>
        <dbReference type="ARBA" id="ARBA00022448"/>
    </source>
</evidence>
<evidence type="ECO:0000256" key="16">
    <source>
        <dbReference type="ARBA" id="ARBA00033235"/>
    </source>
</evidence>
<proteinExistence type="inferred from homology"/>
<evidence type="ECO:0000259" key="19">
    <source>
        <dbReference type="Pfam" id="PF00391"/>
    </source>
</evidence>
<dbReference type="InterPro" id="IPR036637">
    <property type="entry name" value="Phosphohistidine_dom_sf"/>
</dbReference>
<evidence type="ECO:0000256" key="9">
    <source>
        <dbReference type="ARBA" id="ARBA00022490"/>
    </source>
</evidence>
<feature type="domain" description="Phosphotransferase system enzyme I N-terminal" evidence="21">
    <location>
        <begin position="6"/>
        <end position="129"/>
    </location>
</feature>
<dbReference type="PRINTS" id="PR01736">
    <property type="entry name" value="PHPHTRNFRASE"/>
</dbReference>
<dbReference type="InterPro" id="IPR050499">
    <property type="entry name" value="PEP-utilizing_PTS_enzyme"/>
</dbReference>
<feature type="coiled-coil region" evidence="18">
    <location>
        <begin position="43"/>
        <end position="70"/>
    </location>
</feature>
<dbReference type="Pfam" id="PF05524">
    <property type="entry name" value="PEP-utilisers_N"/>
    <property type="match status" value="1"/>
</dbReference>
<keyword evidence="8 17" id="KW-0813">Transport</keyword>
<name>A0ABT1QR90_9GAMM</name>
<comment type="cofactor">
    <cofactor evidence="2 17">
        <name>Mg(2+)</name>
        <dbReference type="ChEBI" id="CHEBI:18420"/>
    </cofactor>
</comment>
<evidence type="ECO:0000256" key="15">
    <source>
        <dbReference type="ARBA" id="ARBA00022842"/>
    </source>
</evidence>
<dbReference type="PROSITE" id="PS00742">
    <property type="entry name" value="PEP_ENZYMES_2"/>
    <property type="match status" value="1"/>
</dbReference>
<dbReference type="SUPFAM" id="SSF47831">
    <property type="entry name" value="Enzyme I of the PEP:sugar phosphotransferase system HPr-binding (sub)domain"/>
    <property type="match status" value="1"/>
</dbReference>
<dbReference type="InterPro" id="IPR006318">
    <property type="entry name" value="PTS_EI-like"/>
</dbReference>
<gene>
    <name evidence="22" type="primary">ptsP</name>
    <name evidence="22" type="ORF">NM961_08685</name>
</gene>